<evidence type="ECO:0000313" key="4">
    <source>
        <dbReference type="Proteomes" id="UP001328107"/>
    </source>
</evidence>
<gene>
    <name evidence="3" type="ORF">PMAYCL1PPCAC_11540</name>
</gene>
<feature type="region of interest" description="Disordered" evidence="2">
    <location>
        <begin position="1"/>
        <end position="180"/>
    </location>
</feature>
<feature type="coiled-coil region" evidence="1">
    <location>
        <begin position="590"/>
        <end position="697"/>
    </location>
</feature>
<evidence type="ECO:0000313" key="3">
    <source>
        <dbReference type="EMBL" id="GMR41345.1"/>
    </source>
</evidence>
<organism evidence="3 4">
    <name type="scientific">Pristionchus mayeri</name>
    <dbReference type="NCBI Taxonomy" id="1317129"/>
    <lineage>
        <taxon>Eukaryota</taxon>
        <taxon>Metazoa</taxon>
        <taxon>Ecdysozoa</taxon>
        <taxon>Nematoda</taxon>
        <taxon>Chromadorea</taxon>
        <taxon>Rhabditida</taxon>
        <taxon>Rhabditina</taxon>
        <taxon>Diplogasteromorpha</taxon>
        <taxon>Diplogasteroidea</taxon>
        <taxon>Neodiplogasteridae</taxon>
        <taxon>Pristionchus</taxon>
    </lineage>
</organism>
<proteinExistence type="predicted"/>
<reference evidence="4" key="1">
    <citation type="submission" date="2022-10" db="EMBL/GenBank/DDBJ databases">
        <title>Genome assembly of Pristionchus species.</title>
        <authorList>
            <person name="Yoshida K."/>
            <person name="Sommer R.J."/>
        </authorList>
    </citation>
    <scope>NUCLEOTIDE SEQUENCE [LARGE SCALE GENOMIC DNA]</scope>
    <source>
        <strain evidence="4">RS5460</strain>
    </source>
</reference>
<feature type="compositionally biased region" description="Basic and acidic residues" evidence="2">
    <location>
        <begin position="396"/>
        <end position="405"/>
    </location>
</feature>
<dbReference type="EMBL" id="BTRK01000003">
    <property type="protein sequence ID" value="GMR41345.1"/>
    <property type="molecule type" value="Genomic_DNA"/>
</dbReference>
<feature type="compositionally biased region" description="Polar residues" evidence="2">
    <location>
        <begin position="406"/>
        <end position="415"/>
    </location>
</feature>
<feature type="region of interest" description="Disordered" evidence="2">
    <location>
        <begin position="332"/>
        <end position="432"/>
    </location>
</feature>
<feature type="compositionally biased region" description="Polar residues" evidence="2">
    <location>
        <begin position="366"/>
        <end position="386"/>
    </location>
</feature>
<dbReference type="AlphaFoldDB" id="A0AAN5CDM7"/>
<feature type="region of interest" description="Disordered" evidence="2">
    <location>
        <begin position="449"/>
        <end position="474"/>
    </location>
</feature>
<sequence>MTSKPRPFLKKGQGKYTKIEYPVLRRSGVYQPPPDGQVELQQRLQHRQSPQQRRSMPRREERREQPSHPLSSTSSSPLVAPSLAVPRLNMPSETGVLGQRSPSVSDYSRTSDSPPRTTAFGSSLERRMGESDEGVRDMMSNSPGLPSGRPRTAGTVDSGFAREEPLSPVSSTGDTRASSIPSMVEELTYQRMAAEHRQEDDGLNSSRYLPRTPPSPAAAAVDEEEVKVEPAASAAPPIPSARRSRLQDQSVIGDTTHEFERREQEALRGERRGMAAYSNLSSDSDFSTATNHMRKDARQVLTRVRADKGEEMIPRWQAPSAPQQRMMGTRLEETVHSDASVLSPIENSDGQPKNMVEGLSFRGSEPGSSRPASVSSNFRIATSSVESGGGPAAAARGREREEGVHRSSQFPSQLNLRRRSQDEYSEASSGSTAAARRYLLGERLPLHQVGRSGAEITGTQQRPRHQTRASQATLRQPSIGIHEDYSRPNYEEEEEVFDYSQRFTMDRRRDDLRRGETTREERKWMDVERREREVEKERQRLQRMEVQLLNGIGHFDLAEAAFRSMMEEFCIEHDRQVLKVAEAYQVRENKAKEEEKKSKIETEQVRAELEKERQLMRKNEAAKVKEWRIKFEAEQKKYEEEKKKYGEEKTKNAADAARRKVVESKTKKALDEATAEIADLRRKNERMSKRIEEFERGKAMARSRSAHRACLERVENEAAAAPRRNGMMTMTRGGSSSGMGKENEMVPSPPLAGAFGAAPQGILPQGILKRNQVNQVRFADETYTVPPDETFTVEQQLPSFFETGRGMSEFGPVIYYRNDLGSTPWDSVAAISIVQYRAHKPACGDIIIEHANGDLKHLRGRSTTFNWLRSNGVMELEVWGSRCQVKYCISDGSLEILRSGREVTKCGLVGGEVQRVEVMMNREEGTRHFEIWRDNSMYDGRTGKTTNMYMQGADNSVTRRHSKYGESVVVIHSERNIEFYEPHFYVQYRGDSREAIVVFDRNEATEIRYYLYPDGRAHIAHTGTLLEDGRRKHLDCCSFGRSGLTRRHC</sequence>
<comment type="caution">
    <text evidence="3">The sequence shown here is derived from an EMBL/GenBank/DDBJ whole genome shotgun (WGS) entry which is preliminary data.</text>
</comment>
<name>A0AAN5CDM7_9BILA</name>
<keyword evidence="4" id="KW-1185">Reference proteome</keyword>
<accession>A0AAN5CDM7</accession>
<evidence type="ECO:0000256" key="1">
    <source>
        <dbReference type="SAM" id="Coils"/>
    </source>
</evidence>
<dbReference type="Proteomes" id="UP001328107">
    <property type="component" value="Unassembled WGS sequence"/>
</dbReference>
<evidence type="ECO:0000256" key="2">
    <source>
        <dbReference type="SAM" id="MobiDB-lite"/>
    </source>
</evidence>
<feature type="compositionally biased region" description="Basic and acidic residues" evidence="2">
    <location>
        <begin position="124"/>
        <end position="136"/>
    </location>
</feature>
<feature type="compositionally biased region" description="Low complexity" evidence="2">
    <location>
        <begin position="67"/>
        <end position="86"/>
    </location>
</feature>
<keyword evidence="1" id="KW-0175">Coiled coil</keyword>
<feature type="region of interest" description="Disordered" evidence="2">
    <location>
        <begin position="194"/>
        <end position="294"/>
    </location>
</feature>
<feature type="compositionally biased region" description="Basic and acidic residues" evidence="2">
    <location>
        <begin position="255"/>
        <end position="273"/>
    </location>
</feature>
<feature type="compositionally biased region" description="Basic and acidic residues" evidence="2">
    <location>
        <begin position="57"/>
        <end position="66"/>
    </location>
</feature>
<feature type="compositionally biased region" description="Low complexity" evidence="2">
    <location>
        <begin position="41"/>
        <end position="54"/>
    </location>
</feature>
<feature type="compositionally biased region" description="Polar residues" evidence="2">
    <location>
        <begin position="100"/>
        <end position="121"/>
    </location>
</feature>
<feature type="compositionally biased region" description="Polar residues" evidence="2">
    <location>
        <begin position="168"/>
        <end position="180"/>
    </location>
</feature>
<protein>
    <submittedName>
        <fullName evidence="3">Uncharacterized protein</fullName>
    </submittedName>
</protein>
<feature type="compositionally biased region" description="Polar residues" evidence="2">
    <location>
        <begin position="278"/>
        <end position="291"/>
    </location>
</feature>